<dbReference type="InterPro" id="IPR000198">
    <property type="entry name" value="RhoGAP_dom"/>
</dbReference>
<evidence type="ECO:0000313" key="4">
    <source>
        <dbReference type="RefSeq" id="XP_022255874.1"/>
    </source>
</evidence>
<dbReference type="InterPro" id="IPR008936">
    <property type="entry name" value="Rho_GTPase_activation_prot"/>
</dbReference>
<dbReference type="Gene3D" id="1.10.555.10">
    <property type="entry name" value="Rho GTPase activation protein"/>
    <property type="match status" value="1"/>
</dbReference>
<name>A0ABM1TJ18_LIMPO</name>
<protein>
    <submittedName>
        <fullName evidence="4">Rho GTPase-activating protein 19-like isoform X2</fullName>
    </submittedName>
</protein>
<keyword evidence="1" id="KW-0343">GTPase activation</keyword>
<dbReference type="GeneID" id="106471550"/>
<evidence type="ECO:0000259" key="2">
    <source>
        <dbReference type="PROSITE" id="PS50238"/>
    </source>
</evidence>
<dbReference type="PROSITE" id="PS50238">
    <property type="entry name" value="RHOGAP"/>
    <property type="match status" value="1"/>
</dbReference>
<dbReference type="PANTHER" id="PTHR14963">
    <property type="entry name" value="RHO GTPASE ACTIVATING PROTEIN 18,19-RELATED"/>
    <property type="match status" value="1"/>
</dbReference>
<keyword evidence="3" id="KW-1185">Reference proteome</keyword>
<sequence length="421" mass="47781">MDGLPLTQEAICQVFQLIKYLSKDFNISQEGLFRKTGSVTRQQELKTLLNVGAIIDLDAGHYSSHDCASVLKNFLAEMPEPLLMESHFTVHCQVPRLYQEDLPPSLREKVLKRQLKTVQLLILLLPIENQFLLKDILMLLHKVTKARQMNKMDSVSLATLFAPHLLCPRKMSAMELQADFENVVKVVSFMIDHVHDLFKAPAELVQDIKMHFKEQEAVVSPLTDAAQKSDAIHTAITFCDRGKKGGKNSADYTSHQLAELYAYVQCMPDSSQKKRFLKQFNKENGFGTPKINKVRNHKRSRSVGDSIKRHFLRASFKKKITLGEIQRSSSLDILENEKKDLFDTENAPTSNMDDARNIKDKLGDKRKFQEKKTVGNSPPVIVPKLMRTGTPLSRTVLRASKRMKAAVMIPRSRNSVVLTPN</sequence>
<gene>
    <name evidence="4" type="primary">LOC106471550</name>
</gene>
<dbReference type="Pfam" id="PF00620">
    <property type="entry name" value="RhoGAP"/>
    <property type="match status" value="1"/>
</dbReference>
<evidence type="ECO:0000256" key="1">
    <source>
        <dbReference type="ARBA" id="ARBA00022468"/>
    </source>
</evidence>
<organism evidence="3 4">
    <name type="scientific">Limulus polyphemus</name>
    <name type="common">Atlantic horseshoe crab</name>
    <dbReference type="NCBI Taxonomy" id="6850"/>
    <lineage>
        <taxon>Eukaryota</taxon>
        <taxon>Metazoa</taxon>
        <taxon>Ecdysozoa</taxon>
        <taxon>Arthropoda</taxon>
        <taxon>Chelicerata</taxon>
        <taxon>Merostomata</taxon>
        <taxon>Xiphosura</taxon>
        <taxon>Limulidae</taxon>
        <taxon>Limulus</taxon>
    </lineage>
</organism>
<dbReference type="RefSeq" id="XP_022255874.1">
    <property type="nucleotide sequence ID" value="XM_022400166.1"/>
</dbReference>
<dbReference type="SUPFAM" id="SSF48350">
    <property type="entry name" value="GTPase activation domain, GAP"/>
    <property type="match status" value="1"/>
</dbReference>
<dbReference type="PANTHER" id="PTHR14963:SF7">
    <property type="entry name" value="RHO GTPASE-ACTIVATING PROTEIN 19"/>
    <property type="match status" value="1"/>
</dbReference>
<accession>A0ABM1TJ18</accession>
<dbReference type="Proteomes" id="UP000694941">
    <property type="component" value="Unplaced"/>
</dbReference>
<evidence type="ECO:0000313" key="3">
    <source>
        <dbReference type="Proteomes" id="UP000694941"/>
    </source>
</evidence>
<dbReference type="SMART" id="SM00324">
    <property type="entry name" value="RhoGAP"/>
    <property type="match status" value="1"/>
</dbReference>
<reference evidence="4" key="1">
    <citation type="submission" date="2025-08" db="UniProtKB">
        <authorList>
            <consortium name="RefSeq"/>
        </authorList>
    </citation>
    <scope>IDENTIFICATION</scope>
    <source>
        <tissue evidence="4">Muscle</tissue>
    </source>
</reference>
<proteinExistence type="predicted"/>
<feature type="domain" description="Rho-GAP" evidence="2">
    <location>
        <begin position="4"/>
        <end position="198"/>
    </location>
</feature>